<sequence>MIGGRANYLTVQVALRACEGIGSVSVPLRMTLLFESGQVVDDQDIFRIMGSNTLVLNGDDSVATIHFRLDKVSRRKDGQRFKLKIDVDPTRSVLSGVTPVVTTPICVLSKRKSVDVPTTAPAANVDSNSPRKQLKHGEVVLAKQIAAMQAQLSRLMGLVEAQHRLLVRLSLSPAPKDIDTLLKEEDTSFHAAMLDTSDPVHSFLNQATMPLPLGTFCFDR</sequence>
<dbReference type="RefSeq" id="XP_009831587.1">
    <property type="nucleotide sequence ID" value="XM_009833285.1"/>
</dbReference>
<name>W4GIU6_APHAT</name>
<dbReference type="VEuPathDB" id="FungiDB:H257_07681"/>
<proteinExistence type="predicted"/>
<evidence type="ECO:0000313" key="1">
    <source>
        <dbReference type="EMBL" id="ETV78868.1"/>
    </source>
</evidence>
<protein>
    <submittedName>
        <fullName evidence="1">Uncharacterized protein</fullName>
    </submittedName>
</protein>
<dbReference type="AlphaFoldDB" id="W4GIU6"/>
<dbReference type="OrthoDB" id="78299at2759"/>
<gene>
    <name evidence="1" type="ORF">H257_07681</name>
</gene>
<dbReference type="GeneID" id="20809677"/>
<dbReference type="EMBL" id="KI913129">
    <property type="protein sequence ID" value="ETV78868.1"/>
    <property type="molecule type" value="Genomic_DNA"/>
</dbReference>
<accession>W4GIU6</accession>
<organism evidence="1">
    <name type="scientific">Aphanomyces astaci</name>
    <name type="common">Crayfish plague agent</name>
    <dbReference type="NCBI Taxonomy" id="112090"/>
    <lineage>
        <taxon>Eukaryota</taxon>
        <taxon>Sar</taxon>
        <taxon>Stramenopiles</taxon>
        <taxon>Oomycota</taxon>
        <taxon>Saprolegniomycetes</taxon>
        <taxon>Saprolegniales</taxon>
        <taxon>Verrucalvaceae</taxon>
        <taxon>Aphanomyces</taxon>
    </lineage>
</organism>
<reference evidence="1" key="1">
    <citation type="submission" date="2013-12" db="EMBL/GenBank/DDBJ databases">
        <title>The Genome Sequence of Aphanomyces astaci APO3.</title>
        <authorList>
            <consortium name="The Broad Institute Genomics Platform"/>
            <person name="Russ C."/>
            <person name="Tyler B."/>
            <person name="van West P."/>
            <person name="Dieguez-Uribeondo J."/>
            <person name="Young S.K."/>
            <person name="Zeng Q."/>
            <person name="Gargeya S."/>
            <person name="Fitzgerald M."/>
            <person name="Abouelleil A."/>
            <person name="Alvarado L."/>
            <person name="Chapman S.B."/>
            <person name="Gainer-Dewar J."/>
            <person name="Goldberg J."/>
            <person name="Griggs A."/>
            <person name="Gujja S."/>
            <person name="Hansen M."/>
            <person name="Howarth C."/>
            <person name="Imamovic A."/>
            <person name="Ireland A."/>
            <person name="Larimer J."/>
            <person name="McCowan C."/>
            <person name="Murphy C."/>
            <person name="Pearson M."/>
            <person name="Poon T.W."/>
            <person name="Priest M."/>
            <person name="Roberts A."/>
            <person name="Saif S."/>
            <person name="Shea T."/>
            <person name="Sykes S."/>
            <person name="Wortman J."/>
            <person name="Nusbaum C."/>
            <person name="Birren B."/>
        </authorList>
    </citation>
    <scope>NUCLEOTIDE SEQUENCE [LARGE SCALE GENOMIC DNA]</scope>
    <source>
        <strain evidence="1">APO3</strain>
    </source>
</reference>